<dbReference type="Pfam" id="PF01171">
    <property type="entry name" value="ATP_bind_3"/>
    <property type="match status" value="1"/>
</dbReference>
<dbReference type="HAMAP" id="MF_01161">
    <property type="entry name" value="tRNA_Ile_lys_synt"/>
    <property type="match status" value="1"/>
</dbReference>
<dbReference type="CDD" id="cd01992">
    <property type="entry name" value="TilS_N"/>
    <property type="match status" value="1"/>
</dbReference>
<organism evidence="11 12">
    <name type="scientific">Lancefieldella parvula</name>
    <dbReference type="NCBI Taxonomy" id="1382"/>
    <lineage>
        <taxon>Bacteria</taxon>
        <taxon>Bacillati</taxon>
        <taxon>Actinomycetota</taxon>
        <taxon>Coriobacteriia</taxon>
        <taxon>Coriobacteriales</taxon>
        <taxon>Atopobiaceae</taxon>
        <taxon>Lancefieldella</taxon>
    </lineage>
</organism>
<dbReference type="AlphaFoldDB" id="A0A9E7AK29"/>
<comment type="subcellular location">
    <subcellularLocation>
        <location evidence="1 8">Cytoplasm</location>
    </subcellularLocation>
</comment>
<dbReference type="InterPro" id="IPR012094">
    <property type="entry name" value="tRNA_Ile_lys_synt"/>
</dbReference>
<name>A0A9E7AK29_9ACTN</name>
<dbReference type="NCBIfam" id="TIGR02432">
    <property type="entry name" value="lysidine_TilS_N"/>
    <property type="match status" value="1"/>
</dbReference>
<dbReference type="PANTHER" id="PTHR43033">
    <property type="entry name" value="TRNA(ILE)-LYSIDINE SYNTHASE-RELATED"/>
    <property type="match status" value="1"/>
</dbReference>
<sequence length="551" mass="59517">MPSVHAYFNKKNALTANDQVEGQSADSQRGQAADSRRGQAAAPVILMVSGGADSMALLHMAATEPLDLGDGAGLARVAKERLHVLHVNHLLRGKDADADQHFVQVTCESLGISCTVLRVDVAKLAQEHDGNVEEVGRRVRYDAARELAQKLCVEQGVSRQKAKILTAHTADDRAETFMMNVMRGSGMSGLASIPRHRGLIYRPLLDYTHDQLKDWLKARDLDWHEDATNTDTHYLRAYMRHNVLPLLKARNPMLVQTVCKIADLMADEDDYLEGKAARKLRQITLRRSEYSLVLDALKLSSTDVVIARRVVRIVARQLIPEAWLESRHVDAVLEAVAAGVGVANLPQNLEARVRLGTVTFSFTGAARSAGTAGAAGSASAAGAAGGNEPAGTSPAAPTFGEHLAVPGTLELADGRVLSARILPVEHGFDVMSYATAHSQEWLGESVLLDAKACGVDPVHGGSLWVSGPEAGDTMQPLGMHGQSKKISDLLGEAGVPVESRSMMPIVRTNIRGHVVWVAGIRPDERVKCTQDSKQLLELNIYSGHKPFERSQ</sequence>
<evidence type="ECO:0000256" key="3">
    <source>
        <dbReference type="ARBA" id="ARBA00022598"/>
    </source>
</evidence>
<protein>
    <recommendedName>
        <fullName evidence="8">tRNA(Ile)-lysidine synthase</fullName>
        <ecNumber evidence="8">6.3.4.19</ecNumber>
    </recommendedName>
    <alternativeName>
        <fullName evidence="8">tRNA(Ile)-2-lysyl-cytidine synthase</fullName>
    </alternativeName>
    <alternativeName>
        <fullName evidence="8">tRNA(Ile)-lysidine synthetase</fullName>
    </alternativeName>
</protein>
<evidence type="ECO:0000256" key="1">
    <source>
        <dbReference type="ARBA" id="ARBA00004496"/>
    </source>
</evidence>
<evidence type="ECO:0000256" key="6">
    <source>
        <dbReference type="ARBA" id="ARBA00022840"/>
    </source>
</evidence>
<reference evidence="11" key="1">
    <citation type="submission" date="2022-05" db="EMBL/GenBank/DDBJ databases">
        <title>Using nanopore sequencing to obtain complete genomes from saliva samples.</title>
        <authorList>
            <person name="Baker J.L."/>
        </authorList>
    </citation>
    <scope>NUCLEOTIDE SEQUENCE</scope>
    <source>
        <strain evidence="11">JCVI-JB-Lp32</strain>
    </source>
</reference>
<dbReference type="InterPro" id="IPR014729">
    <property type="entry name" value="Rossmann-like_a/b/a_fold"/>
</dbReference>
<comment type="catalytic activity">
    <reaction evidence="7 8">
        <text>cytidine(34) in tRNA(Ile2) + L-lysine + ATP = lysidine(34) in tRNA(Ile2) + AMP + diphosphate + H(+)</text>
        <dbReference type="Rhea" id="RHEA:43744"/>
        <dbReference type="Rhea" id="RHEA-COMP:10625"/>
        <dbReference type="Rhea" id="RHEA-COMP:10670"/>
        <dbReference type="ChEBI" id="CHEBI:15378"/>
        <dbReference type="ChEBI" id="CHEBI:30616"/>
        <dbReference type="ChEBI" id="CHEBI:32551"/>
        <dbReference type="ChEBI" id="CHEBI:33019"/>
        <dbReference type="ChEBI" id="CHEBI:82748"/>
        <dbReference type="ChEBI" id="CHEBI:83665"/>
        <dbReference type="ChEBI" id="CHEBI:456215"/>
        <dbReference type="EC" id="6.3.4.19"/>
    </reaction>
</comment>
<comment type="similarity">
    <text evidence="8">Belongs to the tRNA(Ile)-lysidine synthase family.</text>
</comment>
<dbReference type="InterPro" id="IPR012795">
    <property type="entry name" value="tRNA_Ile_lys_synt_N"/>
</dbReference>
<evidence type="ECO:0000313" key="11">
    <source>
        <dbReference type="EMBL" id="UQF78254.1"/>
    </source>
</evidence>
<dbReference type="GO" id="GO:0006400">
    <property type="term" value="P:tRNA modification"/>
    <property type="evidence" value="ECO:0007669"/>
    <property type="project" value="UniProtKB-UniRule"/>
</dbReference>
<dbReference type="Gene3D" id="1.20.59.20">
    <property type="match status" value="1"/>
</dbReference>
<dbReference type="SUPFAM" id="SSF52402">
    <property type="entry name" value="Adenine nucleotide alpha hydrolases-like"/>
    <property type="match status" value="1"/>
</dbReference>
<dbReference type="Proteomes" id="UP000831562">
    <property type="component" value="Chromosome"/>
</dbReference>
<dbReference type="InterPro" id="IPR011063">
    <property type="entry name" value="TilS/TtcA_N"/>
</dbReference>
<evidence type="ECO:0000313" key="12">
    <source>
        <dbReference type="Proteomes" id="UP000831562"/>
    </source>
</evidence>
<dbReference type="EMBL" id="CP097092">
    <property type="protein sequence ID" value="UQF78254.1"/>
    <property type="molecule type" value="Genomic_DNA"/>
</dbReference>
<feature type="domain" description="Lysidine-tRNA(Ile) synthetase C-terminal" evidence="10">
    <location>
        <begin position="463"/>
        <end position="538"/>
    </location>
</feature>
<feature type="region of interest" description="Disordered" evidence="9">
    <location>
        <begin position="376"/>
        <end position="399"/>
    </location>
</feature>
<dbReference type="GO" id="GO:0005524">
    <property type="term" value="F:ATP binding"/>
    <property type="evidence" value="ECO:0007669"/>
    <property type="project" value="UniProtKB-UniRule"/>
</dbReference>
<evidence type="ECO:0000256" key="7">
    <source>
        <dbReference type="ARBA" id="ARBA00048539"/>
    </source>
</evidence>
<evidence type="ECO:0000256" key="5">
    <source>
        <dbReference type="ARBA" id="ARBA00022741"/>
    </source>
</evidence>
<dbReference type="Pfam" id="PF11734">
    <property type="entry name" value="TilS_C"/>
    <property type="match status" value="1"/>
</dbReference>
<keyword evidence="3 8" id="KW-0436">Ligase</keyword>
<feature type="region of interest" description="Disordered" evidence="9">
    <location>
        <begin position="17"/>
        <end position="37"/>
    </location>
</feature>
<dbReference type="SUPFAM" id="SSF56037">
    <property type="entry name" value="PheT/TilS domain"/>
    <property type="match status" value="1"/>
</dbReference>
<keyword evidence="2 8" id="KW-0963">Cytoplasm</keyword>
<keyword evidence="4 8" id="KW-0819">tRNA processing</keyword>
<dbReference type="NCBIfam" id="TIGR02433">
    <property type="entry name" value="lysidine_TilS_C"/>
    <property type="match status" value="1"/>
</dbReference>
<dbReference type="SMART" id="SM00977">
    <property type="entry name" value="TilS_C"/>
    <property type="match status" value="1"/>
</dbReference>
<proteinExistence type="inferred from homology"/>
<evidence type="ECO:0000256" key="4">
    <source>
        <dbReference type="ARBA" id="ARBA00022694"/>
    </source>
</evidence>
<comment type="function">
    <text evidence="8">Ligates lysine onto the cytidine present at position 34 of the AUA codon-specific tRNA(Ile) that contains the anticodon CAU, in an ATP-dependent manner. Cytidine is converted to lysidine, thus changing the amino acid specificity of the tRNA from methionine to isoleucine.</text>
</comment>
<evidence type="ECO:0000256" key="2">
    <source>
        <dbReference type="ARBA" id="ARBA00022490"/>
    </source>
</evidence>
<dbReference type="GO" id="GO:0032267">
    <property type="term" value="F:tRNA(Ile)-lysidine synthase activity"/>
    <property type="evidence" value="ECO:0007669"/>
    <property type="project" value="UniProtKB-EC"/>
</dbReference>
<gene>
    <name evidence="8 11" type="primary">tilS</name>
    <name evidence="11" type="ORF">M3I19_00705</name>
</gene>
<dbReference type="EC" id="6.3.4.19" evidence="8"/>
<accession>A0A9E7AK29</accession>
<dbReference type="PANTHER" id="PTHR43033:SF1">
    <property type="entry name" value="TRNA(ILE)-LYSIDINE SYNTHASE-RELATED"/>
    <property type="match status" value="1"/>
</dbReference>
<evidence type="ECO:0000259" key="10">
    <source>
        <dbReference type="SMART" id="SM00977"/>
    </source>
</evidence>
<dbReference type="GO" id="GO:0005737">
    <property type="term" value="C:cytoplasm"/>
    <property type="evidence" value="ECO:0007669"/>
    <property type="project" value="UniProtKB-SubCell"/>
</dbReference>
<evidence type="ECO:0000256" key="8">
    <source>
        <dbReference type="HAMAP-Rule" id="MF_01161"/>
    </source>
</evidence>
<keyword evidence="6 8" id="KW-0067">ATP-binding</keyword>
<keyword evidence="5 8" id="KW-0547">Nucleotide-binding</keyword>
<comment type="domain">
    <text evidence="8">The N-terminal region contains the highly conserved SGGXDS motif, predicted to be a P-loop motif involved in ATP binding.</text>
</comment>
<dbReference type="InterPro" id="IPR012796">
    <property type="entry name" value="Lysidine-tRNA-synth_C"/>
</dbReference>
<dbReference type="Gene3D" id="3.40.50.620">
    <property type="entry name" value="HUPs"/>
    <property type="match status" value="1"/>
</dbReference>
<feature type="compositionally biased region" description="Polar residues" evidence="9">
    <location>
        <begin position="17"/>
        <end position="30"/>
    </location>
</feature>
<dbReference type="SUPFAM" id="SSF82829">
    <property type="entry name" value="MesJ substrate recognition domain-like"/>
    <property type="match status" value="1"/>
</dbReference>
<evidence type="ECO:0000256" key="9">
    <source>
        <dbReference type="SAM" id="MobiDB-lite"/>
    </source>
</evidence>
<feature type="binding site" evidence="8">
    <location>
        <begin position="49"/>
        <end position="54"/>
    </location>
    <ligand>
        <name>ATP</name>
        <dbReference type="ChEBI" id="CHEBI:30616"/>
    </ligand>
</feature>